<dbReference type="RefSeq" id="WP_100795765.1">
    <property type="nucleotide sequence ID" value="NZ_JAEOAH010000025.1"/>
</dbReference>
<dbReference type="EMBL" id="JAEOAH010000025">
    <property type="protein sequence ID" value="MBK3496214.1"/>
    <property type="molecule type" value="Genomic_DNA"/>
</dbReference>
<evidence type="ECO:0000313" key="2">
    <source>
        <dbReference type="EMBL" id="MBK3496214.1"/>
    </source>
</evidence>
<name>A0ABS1HAB0_9BACL</name>
<comment type="caution">
    <text evidence="2">The sequence shown here is derived from an EMBL/GenBank/DDBJ whole genome shotgun (WGS) entry which is preliminary data.</text>
</comment>
<organism evidence="2 3">
    <name type="scientific">Viridibacillus soli</name>
    <dbReference type="NCBI Taxonomy" id="2798301"/>
    <lineage>
        <taxon>Bacteria</taxon>
        <taxon>Bacillati</taxon>
        <taxon>Bacillota</taxon>
        <taxon>Bacilli</taxon>
        <taxon>Bacillales</taxon>
        <taxon>Caryophanaceae</taxon>
        <taxon>Viridibacillus</taxon>
    </lineage>
</organism>
<reference evidence="2 3" key="1">
    <citation type="submission" date="2020-12" db="EMBL/GenBank/DDBJ databases">
        <title>YIM B01967 draft genome.</title>
        <authorList>
            <person name="Yan X."/>
        </authorList>
    </citation>
    <scope>NUCLEOTIDE SEQUENCE [LARGE SCALE GENOMIC DNA]</scope>
    <source>
        <strain evidence="2 3">YIM B01967</strain>
    </source>
</reference>
<feature type="transmembrane region" description="Helical" evidence="1">
    <location>
        <begin position="79"/>
        <end position="100"/>
    </location>
</feature>
<evidence type="ECO:0000313" key="3">
    <source>
        <dbReference type="Proteomes" id="UP000618943"/>
    </source>
</evidence>
<dbReference type="Proteomes" id="UP000618943">
    <property type="component" value="Unassembled WGS sequence"/>
</dbReference>
<protein>
    <recommendedName>
        <fullName evidence="4">DUF1700 domain-containing protein</fullName>
    </recommendedName>
</protein>
<keyword evidence="3" id="KW-1185">Reference proteome</keyword>
<evidence type="ECO:0000256" key="1">
    <source>
        <dbReference type="SAM" id="Phobius"/>
    </source>
</evidence>
<keyword evidence="1" id="KW-0472">Membrane</keyword>
<accession>A0ABS1HAB0</accession>
<keyword evidence="1" id="KW-1133">Transmembrane helix</keyword>
<proteinExistence type="predicted"/>
<evidence type="ECO:0008006" key="4">
    <source>
        <dbReference type="Google" id="ProtNLM"/>
    </source>
</evidence>
<feature type="transmembrane region" description="Helical" evidence="1">
    <location>
        <begin position="107"/>
        <end position="129"/>
    </location>
</feature>
<gene>
    <name evidence="2" type="ORF">JFL43_15355</name>
</gene>
<sequence length="185" mass="20903">MDQKVEKYLQTVFHHLKPLSLSEKTDIINEIKSHVNEMHIDQQLDIDTILKNMGDPINLAKSYVGETLAKNTTFNLKQLFRLIAFYSITGFSGMIVIPFLSILSASLYVCAFITPIAAVIKTVGTWLGFNVPFAIINLGFWEVPAALSIPAAIPFTFLFYVASKKLWMILKKYLANVSKNYQTLH</sequence>
<feature type="transmembrane region" description="Helical" evidence="1">
    <location>
        <begin position="141"/>
        <end position="162"/>
    </location>
</feature>
<keyword evidence="1" id="KW-0812">Transmembrane</keyword>
<dbReference type="Pfam" id="PF22564">
    <property type="entry name" value="HAAS"/>
    <property type="match status" value="1"/>
</dbReference>